<feature type="domain" description="Ferric siderophore reductase C-terminal" evidence="1">
    <location>
        <begin position="232"/>
        <end position="252"/>
    </location>
</feature>
<dbReference type="OrthoDB" id="3290158at2"/>
<dbReference type="KEGG" id="cdi:DIP1008"/>
<comment type="caution">
    <text evidence="2">The sequence shown here is derived from an EMBL/GenBank/DDBJ whole genome shotgun (WGS) entry which is preliminary data.</text>
</comment>
<dbReference type="Proteomes" id="UP000480222">
    <property type="component" value="Unassembled WGS sequence"/>
</dbReference>
<accession>A0A0F5DB62</accession>
<name>A0A0F5DB62_CORDP</name>
<evidence type="ECO:0000259" key="1">
    <source>
        <dbReference type="Pfam" id="PF11575"/>
    </source>
</evidence>
<protein>
    <submittedName>
        <fullName evidence="2">(2Fe-2S)-binding protein</fullName>
    </submittedName>
</protein>
<proteinExistence type="predicted"/>
<organism evidence="2 3">
    <name type="scientific">Corynebacterium diphtheriae</name>
    <dbReference type="NCBI Taxonomy" id="1717"/>
    <lineage>
        <taxon>Bacteria</taxon>
        <taxon>Bacillati</taxon>
        <taxon>Actinomycetota</taxon>
        <taxon>Actinomycetes</taxon>
        <taxon>Mycobacteriales</taxon>
        <taxon>Corynebacteriaceae</taxon>
        <taxon>Corynebacterium</taxon>
    </lineage>
</organism>
<dbReference type="AlphaFoldDB" id="A0A0F5DB62"/>
<reference evidence="2 3" key="1">
    <citation type="submission" date="2020-02" db="EMBL/GenBank/DDBJ databases">
        <authorList>
            <person name="Brisse S."/>
        </authorList>
    </citation>
    <scope>NUCLEOTIDE SEQUENCE [LARGE SCALE GENOMIC DNA]</scope>
    <source>
        <strain evidence="2">CIP107547</strain>
    </source>
</reference>
<dbReference type="EMBL" id="CADDAV010000015">
    <property type="protein sequence ID" value="CAB0599739.1"/>
    <property type="molecule type" value="Genomic_DNA"/>
</dbReference>
<gene>
    <name evidence="2" type="ORF">CIP107547_01189</name>
</gene>
<evidence type="ECO:0000313" key="3">
    <source>
        <dbReference type="Proteomes" id="UP000480222"/>
    </source>
</evidence>
<dbReference type="Pfam" id="PF11575">
    <property type="entry name" value="FhuF_C"/>
    <property type="match status" value="1"/>
</dbReference>
<dbReference type="InterPro" id="IPR024726">
    <property type="entry name" value="FhuF_C"/>
</dbReference>
<dbReference type="GO" id="GO:0051537">
    <property type="term" value="F:2 iron, 2 sulfur cluster binding"/>
    <property type="evidence" value="ECO:0007669"/>
    <property type="project" value="InterPro"/>
</dbReference>
<dbReference type="OMA" id="TQRASCC"/>
<evidence type="ECO:0000313" key="2">
    <source>
        <dbReference type="EMBL" id="CAB0599739.1"/>
    </source>
</evidence>
<sequence length="269" mass="28996">MDSVLDAAFDRLMAEHERFRPLLDPSVSQGNVVDVAQLYSDDTVKTAIAASQHIFGVPTDKHAAQLWFFSLLGDALNPSVTAMVSIDVVPLLDIRQSTVFHRDDTGYWFGFRPHVCADSVRESGRALAVSVAPLIVAICRLTGMRPAPLWAVVADAAVQPAMAAGNDDFETARALDTARELVAGLREGVDSLGGDVAEFKAAIPQHNFEQICDGCFAPIDPGVEPDYVVAHRVSCCMIYHSPTAGKCTSCPHQDKDVRKNALIAASESF</sequence>
<dbReference type="RefSeq" id="WP_003851010.1">
    <property type="nucleotide sequence ID" value="NZ_CABVGJ010000004.1"/>
</dbReference>